<dbReference type="Gene3D" id="3.30.1200.10">
    <property type="entry name" value="YggU-like"/>
    <property type="match status" value="1"/>
</dbReference>
<dbReference type="HAMAP" id="MF_00634">
    <property type="entry name" value="UPF0235"/>
    <property type="match status" value="1"/>
</dbReference>
<reference evidence="3" key="1">
    <citation type="submission" date="2022-01" db="EMBL/GenBank/DDBJ databases">
        <authorList>
            <person name="King R."/>
        </authorList>
    </citation>
    <scope>NUCLEOTIDE SEQUENCE</scope>
</reference>
<feature type="compositionally biased region" description="Basic and acidic residues" evidence="2">
    <location>
        <begin position="21"/>
        <end position="34"/>
    </location>
</feature>
<keyword evidence="4" id="KW-1185">Reference proteome</keyword>
<dbReference type="Proteomes" id="UP001153620">
    <property type="component" value="Chromosome 2"/>
</dbReference>
<dbReference type="PANTHER" id="PTHR13420">
    <property type="entry name" value="UPF0235 PROTEIN C15ORF40"/>
    <property type="match status" value="1"/>
</dbReference>
<accession>A0A9N9WQX4</accession>
<reference evidence="3" key="2">
    <citation type="submission" date="2022-10" db="EMBL/GenBank/DDBJ databases">
        <authorList>
            <consortium name="ENA_rothamsted_submissions"/>
            <consortium name="culmorum"/>
            <person name="King R."/>
        </authorList>
    </citation>
    <scope>NUCLEOTIDE SEQUENCE</scope>
</reference>
<dbReference type="AlphaFoldDB" id="A0A9N9WQX4"/>
<evidence type="ECO:0000256" key="1">
    <source>
        <dbReference type="ARBA" id="ARBA00010364"/>
    </source>
</evidence>
<dbReference type="Pfam" id="PF02594">
    <property type="entry name" value="DUF167"/>
    <property type="match status" value="1"/>
</dbReference>
<evidence type="ECO:0000313" key="3">
    <source>
        <dbReference type="EMBL" id="CAG9802713.1"/>
    </source>
</evidence>
<proteinExistence type="inferred from homology"/>
<dbReference type="OrthoDB" id="244097at2759"/>
<evidence type="ECO:0000313" key="4">
    <source>
        <dbReference type="Proteomes" id="UP001153620"/>
    </source>
</evidence>
<sequence length="142" mass="15371">MQRRFINILSSIMAPKGSKSSKKDTKPGVKEKEVKEVKEESAINVLKSGDYSIKILAKPGSKESGIVGLTEEGLELKIGAPAVEGAANTELIEFLSKLLSVRKSDVSLDRGSKSRVKTVNISKDCKLSLDQIKEIINTNVGK</sequence>
<dbReference type="InterPro" id="IPR003746">
    <property type="entry name" value="DUF167"/>
</dbReference>
<protein>
    <submittedName>
        <fullName evidence="3">Uncharacterized protein</fullName>
    </submittedName>
</protein>
<name>A0A9N9WQX4_9DIPT</name>
<evidence type="ECO:0000256" key="2">
    <source>
        <dbReference type="SAM" id="MobiDB-lite"/>
    </source>
</evidence>
<gene>
    <name evidence="3" type="ORF">CHIRRI_LOCUS5618</name>
</gene>
<comment type="similarity">
    <text evidence="1">Belongs to the UPF0235 family.</text>
</comment>
<dbReference type="GO" id="GO:0005737">
    <property type="term" value="C:cytoplasm"/>
    <property type="evidence" value="ECO:0007669"/>
    <property type="project" value="TreeGrafter"/>
</dbReference>
<dbReference type="EMBL" id="OU895878">
    <property type="protein sequence ID" value="CAG9802713.1"/>
    <property type="molecule type" value="Genomic_DNA"/>
</dbReference>
<feature type="region of interest" description="Disordered" evidence="2">
    <location>
        <begin position="15"/>
        <end position="34"/>
    </location>
</feature>
<dbReference type="SUPFAM" id="SSF69786">
    <property type="entry name" value="YggU-like"/>
    <property type="match status" value="1"/>
</dbReference>
<dbReference type="SMART" id="SM01152">
    <property type="entry name" value="DUF167"/>
    <property type="match status" value="1"/>
</dbReference>
<dbReference type="PANTHER" id="PTHR13420:SF7">
    <property type="entry name" value="UPF0235 PROTEIN C15ORF40"/>
    <property type="match status" value="1"/>
</dbReference>
<dbReference type="NCBIfam" id="TIGR00251">
    <property type="entry name" value="DUF167 family protein"/>
    <property type="match status" value="1"/>
</dbReference>
<organism evidence="3 4">
    <name type="scientific">Chironomus riparius</name>
    <dbReference type="NCBI Taxonomy" id="315576"/>
    <lineage>
        <taxon>Eukaryota</taxon>
        <taxon>Metazoa</taxon>
        <taxon>Ecdysozoa</taxon>
        <taxon>Arthropoda</taxon>
        <taxon>Hexapoda</taxon>
        <taxon>Insecta</taxon>
        <taxon>Pterygota</taxon>
        <taxon>Neoptera</taxon>
        <taxon>Endopterygota</taxon>
        <taxon>Diptera</taxon>
        <taxon>Nematocera</taxon>
        <taxon>Chironomoidea</taxon>
        <taxon>Chironomidae</taxon>
        <taxon>Chironominae</taxon>
        <taxon>Chironomus</taxon>
    </lineage>
</organism>
<dbReference type="InterPro" id="IPR036591">
    <property type="entry name" value="YggU-like_sf"/>
</dbReference>